<feature type="region of interest" description="Disordered" evidence="1">
    <location>
        <begin position="37"/>
        <end position="69"/>
    </location>
</feature>
<feature type="region of interest" description="Disordered" evidence="1">
    <location>
        <begin position="139"/>
        <end position="165"/>
    </location>
</feature>
<dbReference type="AlphaFoldDB" id="A0A077R8B8"/>
<evidence type="ECO:0000256" key="1">
    <source>
        <dbReference type="SAM" id="MobiDB-lite"/>
    </source>
</evidence>
<name>A0A077R8B8_9BASI</name>
<feature type="compositionally biased region" description="Polar residues" evidence="1">
    <location>
        <begin position="257"/>
        <end position="266"/>
    </location>
</feature>
<feature type="compositionally biased region" description="Low complexity" evidence="1">
    <location>
        <begin position="142"/>
        <end position="154"/>
    </location>
</feature>
<feature type="region of interest" description="Disordered" evidence="1">
    <location>
        <begin position="226"/>
        <end position="266"/>
    </location>
</feature>
<evidence type="ECO:0000313" key="2">
    <source>
        <dbReference type="EMBL" id="CDI55483.1"/>
    </source>
</evidence>
<sequence length="292" mass="31261">MEQLLSTIFPCCFSHRHSRSHVQRSSDANERTHLIRPASGSSLNSSPNSIADGGAPITTPRGADTRRLKRRHNSILPNPTYDANMLESIIDLFKRKLIALDTAAPGAGTGASASGEQGTAFLLITDKPSNLDINEAGAQQVNSNSSSSSTTNTTDSPHDKHVTPIHTLRLNVSATSRTNDPPFPSQPKLVDIWTEPATTPQPPASITASADAPVFSYSAAVKKGRMGAPKTGKRFGAGVSKPQPQPFPSPKDKQAESSESVEQTTYESLAEIIRCKPLMHDWDLDDGLESAL</sequence>
<organism evidence="2">
    <name type="scientific">Melanopsichium pennsylvanicum 4</name>
    <dbReference type="NCBI Taxonomy" id="1398559"/>
    <lineage>
        <taxon>Eukaryota</taxon>
        <taxon>Fungi</taxon>
        <taxon>Dikarya</taxon>
        <taxon>Basidiomycota</taxon>
        <taxon>Ustilaginomycotina</taxon>
        <taxon>Ustilaginomycetes</taxon>
        <taxon>Ustilaginales</taxon>
        <taxon>Ustilaginaceae</taxon>
        <taxon>Melanopsichium</taxon>
    </lineage>
</organism>
<reference evidence="2" key="1">
    <citation type="journal article" date="2014" name="Genome Biol. Evol.">
        <title>Gene Loss Rather Than Gene Gain Is Associated with a Host Jump from Monocots to Dicots in the Smut Fungus Melanopsichium pennsylvanicum.</title>
        <authorList>
            <person name="Sharma R."/>
            <person name="Mishra B."/>
            <person name="Runge F."/>
            <person name="Thines M."/>
        </authorList>
    </citation>
    <scope>NUCLEOTIDE SEQUENCE</scope>
    <source>
        <strain evidence="2">4</strain>
    </source>
</reference>
<proteinExistence type="predicted"/>
<feature type="compositionally biased region" description="Low complexity" evidence="1">
    <location>
        <begin position="39"/>
        <end position="49"/>
    </location>
</feature>
<dbReference type="EMBL" id="HG529650">
    <property type="protein sequence ID" value="CDI55483.1"/>
    <property type="molecule type" value="Genomic_DNA"/>
</dbReference>
<accession>A0A077R8B8</accession>
<protein>
    <submittedName>
        <fullName evidence="2">Uncharacterized protein</fullName>
    </submittedName>
</protein>